<feature type="domain" description="HTH La-type RNA-binding" evidence="8">
    <location>
        <begin position="228"/>
        <end position="320"/>
    </location>
</feature>
<dbReference type="GO" id="GO:1990904">
    <property type="term" value="C:ribonucleoprotein complex"/>
    <property type="evidence" value="ECO:0007669"/>
    <property type="project" value="InterPro"/>
</dbReference>
<accession>A0A6A1W7U3</accession>
<sequence length="536" mass="60122">MEGVEGPPSATAPHSGPPSPPQDLDHDFTPVGSPGHDHEYDDHALHEIHALPSDEDHEHVQELDQETLSELKELAYVEGKLFPPLVASNAATNLLLGRKSLRHVEYYYSDENLQTDKYMLSFIKKNKEGFVPVAVIASFRKMKKLTRDYSLIAAALRESSFLVVSANGRKIKRLHPLLSAEVRDPKLFTVLAENLPEDHSVENIWRIFGEAGNIKNICIRDPHAVEESAKGSKPDMLISSKVEYYYSDENLQTDKYMLSFIKKNKEGFVPVAVIASFRKMKKLTRDYSLIAAALRESSFLVVSANGRKIKRLHPLLSAEVRDPKLFTVLAENLPEDHSVENIWRIFGEAGNIKNICIRDPHAVEESAKGSKPDMLISSKLHALVEYETAEAAEKAVATLNDERDWRSGMRVKLLKRVVKYGQRRQVWRAPDSEKNSNSRGSDHTGDEENHNWSEHHDDTQDEEDGEHLSKDKNGHRGRNRGRARKHNYRGINGLGHGSASSTHAVEASKPPPGPRMPDGTRGFTMGRGRPPSANQS</sequence>
<evidence type="ECO:0000259" key="8">
    <source>
        <dbReference type="PROSITE" id="PS50961"/>
    </source>
</evidence>
<dbReference type="InterPro" id="IPR002344">
    <property type="entry name" value="Lupus_La"/>
</dbReference>
<feature type="domain" description="RRM" evidence="7">
    <location>
        <begin position="326"/>
        <end position="413"/>
    </location>
</feature>
<dbReference type="GO" id="GO:0003729">
    <property type="term" value="F:mRNA binding"/>
    <property type="evidence" value="ECO:0007669"/>
    <property type="project" value="TreeGrafter"/>
</dbReference>
<dbReference type="InterPro" id="IPR036388">
    <property type="entry name" value="WH-like_DNA-bd_sf"/>
</dbReference>
<dbReference type="InterPro" id="IPR035979">
    <property type="entry name" value="RBD_domain_sf"/>
</dbReference>
<dbReference type="SMART" id="SM00715">
    <property type="entry name" value="LA"/>
    <property type="match status" value="2"/>
</dbReference>
<dbReference type="PRINTS" id="PR00302">
    <property type="entry name" value="LUPUSLA"/>
</dbReference>
<proteinExistence type="predicted"/>
<feature type="region of interest" description="Disordered" evidence="6">
    <location>
        <begin position="428"/>
        <end position="536"/>
    </location>
</feature>
<comment type="function">
    <text evidence="1">Transcriptional regulator.</text>
</comment>
<dbReference type="GO" id="GO:0005634">
    <property type="term" value="C:nucleus"/>
    <property type="evidence" value="ECO:0007669"/>
    <property type="project" value="UniProtKB-SubCell"/>
</dbReference>
<gene>
    <name evidence="9" type="ORF">CJ030_MR2G005420</name>
</gene>
<evidence type="ECO:0000256" key="5">
    <source>
        <dbReference type="PROSITE-ProRule" id="PRU00332"/>
    </source>
</evidence>
<comment type="caution">
    <text evidence="9">The sequence shown here is derived from an EMBL/GenBank/DDBJ whole genome shotgun (WGS) entry which is preliminary data.</text>
</comment>
<evidence type="ECO:0000256" key="2">
    <source>
        <dbReference type="ARBA" id="ARBA00004123"/>
    </source>
</evidence>
<dbReference type="InterPro" id="IPR006630">
    <property type="entry name" value="La_HTH"/>
</dbReference>
<dbReference type="InterPro" id="IPR034878">
    <property type="entry name" value="La-rel_plant_RRM"/>
</dbReference>
<evidence type="ECO:0000256" key="3">
    <source>
        <dbReference type="ARBA" id="ARBA00022884"/>
    </source>
</evidence>
<dbReference type="SUPFAM" id="SSF46785">
    <property type="entry name" value="Winged helix' DNA-binding domain"/>
    <property type="match status" value="2"/>
</dbReference>
<dbReference type="InterPro" id="IPR000504">
    <property type="entry name" value="RRM_dom"/>
</dbReference>
<dbReference type="PROSITE" id="PS50102">
    <property type="entry name" value="RRM"/>
    <property type="match status" value="1"/>
</dbReference>
<evidence type="ECO:0000256" key="4">
    <source>
        <dbReference type="ARBA" id="ARBA00023242"/>
    </source>
</evidence>
<dbReference type="PROSITE" id="PS50961">
    <property type="entry name" value="HTH_LA"/>
    <property type="match status" value="2"/>
</dbReference>
<feature type="compositionally biased region" description="Basic and acidic residues" evidence="6">
    <location>
        <begin position="430"/>
        <end position="458"/>
    </location>
</feature>
<dbReference type="Proteomes" id="UP000516437">
    <property type="component" value="Chromosome 2"/>
</dbReference>
<comment type="subcellular location">
    <subcellularLocation>
        <location evidence="2">Nucleus</location>
    </subcellularLocation>
</comment>
<feature type="compositionally biased region" description="Basic residues" evidence="6">
    <location>
        <begin position="475"/>
        <end position="488"/>
    </location>
</feature>
<dbReference type="AlphaFoldDB" id="A0A6A1W7U3"/>
<name>A0A6A1W7U3_9ROSI</name>
<dbReference type="OrthoDB" id="435402at2759"/>
<keyword evidence="3 5" id="KW-0694">RNA-binding</keyword>
<evidence type="ECO:0000313" key="9">
    <source>
        <dbReference type="EMBL" id="KAB1221339.1"/>
    </source>
</evidence>
<dbReference type="SUPFAM" id="SSF54928">
    <property type="entry name" value="RNA-binding domain, RBD"/>
    <property type="match status" value="1"/>
</dbReference>
<dbReference type="GO" id="GO:0006396">
    <property type="term" value="P:RNA processing"/>
    <property type="evidence" value="ECO:0007669"/>
    <property type="project" value="InterPro"/>
</dbReference>
<reference evidence="9 10" key="1">
    <citation type="journal article" date="2019" name="Plant Biotechnol. J.">
        <title>The red bayberry genome and genetic basis of sex determination.</title>
        <authorList>
            <person name="Jia H.M."/>
            <person name="Jia H.J."/>
            <person name="Cai Q.L."/>
            <person name="Wang Y."/>
            <person name="Zhao H.B."/>
            <person name="Yang W.F."/>
            <person name="Wang G.Y."/>
            <person name="Li Y.H."/>
            <person name="Zhan D.L."/>
            <person name="Shen Y.T."/>
            <person name="Niu Q.F."/>
            <person name="Chang L."/>
            <person name="Qiu J."/>
            <person name="Zhao L."/>
            <person name="Xie H.B."/>
            <person name="Fu W.Y."/>
            <person name="Jin J."/>
            <person name="Li X.W."/>
            <person name="Jiao Y."/>
            <person name="Zhou C.C."/>
            <person name="Tu T."/>
            <person name="Chai C.Y."/>
            <person name="Gao J.L."/>
            <person name="Fan L.J."/>
            <person name="van de Weg E."/>
            <person name="Wang J.Y."/>
            <person name="Gao Z.S."/>
        </authorList>
    </citation>
    <scope>NUCLEOTIDE SEQUENCE [LARGE SCALE GENOMIC DNA]</scope>
    <source>
        <tissue evidence="9">Leaves</tissue>
    </source>
</reference>
<organism evidence="9 10">
    <name type="scientific">Morella rubra</name>
    <name type="common">Chinese bayberry</name>
    <dbReference type="NCBI Taxonomy" id="262757"/>
    <lineage>
        <taxon>Eukaryota</taxon>
        <taxon>Viridiplantae</taxon>
        <taxon>Streptophyta</taxon>
        <taxon>Embryophyta</taxon>
        <taxon>Tracheophyta</taxon>
        <taxon>Spermatophyta</taxon>
        <taxon>Magnoliopsida</taxon>
        <taxon>eudicotyledons</taxon>
        <taxon>Gunneridae</taxon>
        <taxon>Pentapetalae</taxon>
        <taxon>rosids</taxon>
        <taxon>fabids</taxon>
        <taxon>Fagales</taxon>
        <taxon>Myricaceae</taxon>
        <taxon>Morella</taxon>
    </lineage>
</organism>
<dbReference type="EMBL" id="RXIC02000020">
    <property type="protein sequence ID" value="KAB1221339.1"/>
    <property type="molecule type" value="Genomic_DNA"/>
</dbReference>
<evidence type="ECO:0000313" key="10">
    <source>
        <dbReference type="Proteomes" id="UP000516437"/>
    </source>
</evidence>
<dbReference type="InterPro" id="IPR012677">
    <property type="entry name" value="Nucleotide-bd_a/b_plait_sf"/>
</dbReference>
<dbReference type="Gene3D" id="1.10.10.10">
    <property type="entry name" value="Winged helix-like DNA-binding domain superfamily/Winged helix DNA-binding domain"/>
    <property type="match status" value="2"/>
</dbReference>
<evidence type="ECO:0000256" key="6">
    <source>
        <dbReference type="SAM" id="MobiDB-lite"/>
    </source>
</evidence>
<evidence type="ECO:0000259" key="7">
    <source>
        <dbReference type="PROSITE" id="PS50102"/>
    </source>
</evidence>
<dbReference type="Pfam" id="PF05383">
    <property type="entry name" value="La"/>
    <property type="match status" value="2"/>
</dbReference>
<keyword evidence="10" id="KW-1185">Reference proteome</keyword>
<feature type="region of interest" description="Disordered" evidence="6">
    <location>
        <begin position="1"/>
        <end position="40"/>
    </location>
</feature>
<feature type="domain" description="HTH La-type RNA-binding" evidence="8">
    <location>
        <begin position="90"/>
        <end position="182"/>
    </location>
</feature>
<protein>
    <submittedName>
        <fullName evidence="9">La-related protein 6A</fullName>
    </submittedName>
</protein>
<dbReference type="Gene3D" id="3.30.70.330">
    <property type="match status" value="1"/>
</dbReference>
<keyword evidence="4" id="KW-0539">Nucleus</keyword>
<evidence type="ECO:0000256" key="1">
    <source>
        <dbReference type="ARBA" id="ARBA00002339"/>
    </source>
</evidence>
<dbReference type="PANTHER" id="PTHR22792">
    <property type="entry name" value="LUPUS LA PROTEIN-RELATED"/>
    <property type="match status" value="1"/>
</dbReference>
<dbReference type="CDD" id="cd12288">
    <property type="entry name" value="RRM_La_like_plant"/>
    <property type="match status" value="1"/>
</dbReference>
<dbReference type="FunFam" id="1.10.10.10:FF:000158">
    <property type="entry name" value="La ribonucleoprotein domain family member 7"/>
    <property type="match status" value="1"/>
</dbReference>
<dbReference type="PANTHER" id="PTHR22792:SF159">
    <property type="entry name" value="LA-RELATED PROTEIN 1B-RELATED"/>
    <property type="match status" value="1"/>
</dbReference>
<dbReference type="InterPro" id="IPR045180">
    <property type="entry name" value="La_dom_prot"/>
</dbReference>
<dbReference type="InterPro" id="IPR036390">
    <property type="entry name" value="WH_DNA-bd_sf"/>
</dbReference>